<keyword evidence="10" id="KW-1185">Reference proteome</keyword>
<comment type="subcellular location">
    <subcellularLocation>
        <location evidence="1">Cell membrane</location>
        <topology evidence="1">Multi-pass membrane protein</topology>
    </subcellularLocation>
</comment>
<dbReference type="Gene3D" id="1.20.1250.20">
    <property type="entry name" value="MFS general substrate transporter like domains"/>
    <property type="match status" value="2"/>
</dbReference>
<keyword evidence="4 7" id="KW-0812">Transmembrane</keyword>
<feature type="transmembrane region" description="Helical" evidence="7">
    <location>
        <begin position="46"/>
        <end position="62"/>
    </location>
</feature>
<feature type="transmembrane region" description="Helical" evidence="7">
    <location>
        <begin position="133"/>
        <end position="154"/>
    </location>
</feature>
<keyword evidence="5 7" id="KW-1133">Transmembrane helix</keyword>
<evidence type="ECO:0000313" key="10">
    <source>
        <dbReference type="Proteomes" id="UP001341444"/>
    </source>
</evidence>
<organism evidence="9 10">
    <name type="scientific">Heyndrickxia acidicola</name>
    <dbReference type="NCBI Taxonomy" id="209389"/>
    <lineage>
        <taxon>Bacteria</taxon>
        <taxon>Bacillati</taxon>
        <taxon>Bacillota</taxon>
        <taxon>Bacilli</taxon>
        <taxon>Bacillales</taxon>
        <taxon>Bacillaceae</taxon>
        <taxon>Heyndrickxia</taxon>
    </lineage>
</organism>
<feature type="transmembrane region" description="Helical" evidence="7">
    <location>
        <begin position="69"/>
        <end position="89"/>
    </location>
</feature>
<dbReference type="Proteomes" id="UP001341444">
    <property type="component" value="Unassembled WGS sequence"/>
</dbReference>
<dbReference type="InterPro" id="IPR020846">
    <property type="entry name" value="MFS_dom"/>
</dbReference>
<name>A0ABU6MGS4_9BACI</name>
<evidence type="ECO:0000259" key="8">
    <source>
        <dbReference type="PROSITE" id="PS50850"/>
    </source>
</evidence>
<gene>
    <name evidence="9" type="ORF">P4T90_03960</name>
</gene>
<feature type="transmembrane region" description="Helical" evidence="7">
    <location>
        <begin position="296"/>
        <end position="320"/>
    </location>
</feature>
<feature type="transmembrane region" description="Helical" evidence="7">
    <location>
        <begin position="362"/>
        <end position="380"/>
    </location>
</feature>
<dbReference type="PROSITE" id="PS50850">
    <property type="entry name" value="MFS"/>
    <property type="match status" value="1"/>
</dbReference>
<keyword evidence="6 7" id="KW-0472">Membrane</keyword>
<dbReference type="InterPro" id="IPR036259">
    <property type="entry name" value="MFS_trans_sf"/>
</dbReference>
<evidence type="ECO:0000256" key="3">
    <source>
        <dbReference type="ARBA" id="ARBA00022475"/>
    </source>
</evidence>
<proteinExistence type="predicted"/>
<sequence length="391" mass="43517">MKKIEQLRFWILVSIVTVSGFSQGMLLPLISIIFEKSGINSSLNGLNATAMYIGVLIASPLIEAPLRKVGYKPLILVGGFTVFFSLLLFSSWKSFWFWFFLRLLIGIGDHILHFATQTWITSSSPKEKLGRNISLYGFFFSLGFAVGPAMTRLVEINERLPFILTSIISLIIWLAIFALKNDYPVSDIETVSFLGTFKRFGLVWKYAWVSLLPPFGFGFLEACLNSSFPIYALKNGMNIDAVSLIIPAFAIGSIVFQLPLGMLSDRLGRHFILKWVMFIGFMCFGIAALYRDSPVILFVSFFVAGMAVGSTFSLGISFMADLLPKNLLPAGNIMCGIFYSIACMIGPFFSGLLIQYVKGPSFFYLLSLMLFIIFISLVAARGKQNVSSVHH</sequence>
<evidence type="ECO:0000256" key="1">
    <source>
        <dbReference type="ARBA" id="ARBA00004651"/>
    </source>
</evidence>
<dbReference type="Pfam" id="PF07690">
    <property type="entry name" value="MFS_1"/>
    <property type="match status" value="2"/>
</dbReference>
<feature type="transmembrane region" description="Helical" evidence="7">
    <location>
        <begin position="239"/>
        <end position="260"/>
    </location>
</feature>
<feature type="transmembrane region" description="Helical" evidence="7">
    <location>
        <begin position="160"/>
        <end position="179"/>
    </location>
</feature>
<dbReference type="EMBL" id="JARMAB010000005">
    <property type="protein sequence ID" value="MED1202245.1"/>
    <property type="molecule type" value="Genomic_DNA"/>
</dbReference>
<feature type="transmembrane region" description="Helical" evidence="7">
    <location>
        <begin position="9"/>
        <end position="34"/>
    </location>
</feature>
<evidence type="ECO:0000256" key="4">
    <source>
        <dbReference type="ARBA" id="ARBA00022692"/>
    </source>
</evidence>
<dbReference type="RefSeq" id="WP_066266753.1">
    <property type="nucleotide sequence ID" value="NZ_JARMAB010000005.1"/>
</dbReference>
<feature type="transmembrane region" description="Helical" evidence="7">
    <location>
        <begin position="272"/>
        <end position="290"/>
    </location>
</feature>
<evidence type="ECO:0000256" key="7">
    <source>
        <dbReference type="SAM" id="Phobius"/>
    </source>
</evidence>
<keyword evidence="2" id="KW-0813">Transport</keyword>
<keyword evidence="3" id="KW-1003">Cell membrane</keyword>
<feature type="transmembrane region" description="Helical" evidence="7">
    <location>
        <begin position="332"/>
        <end position="356"/>
    </location>
</feature>
<accession>A0ABU6MGS4</accession>
<dbReference type="CDD" id="cd17477">
    <property type="entry name" value="MFS_YcaD_like"/>
    <property type="match status" value="1"/>
</dbReference>
<dbReference type="SUPFAM" id="SSF103473">
    <property type="entry name" value="MFS general substrate transporter"/>
    <property type="match status" value="1"/>
</dbReference>
<feature type="transmembrane region" description="Helical" evidence="7">
    <location>
        <begin position="200"/>
        <end position="219"/>
    </location>
</feature>
<dbReference type="InterPro" id="IPR047200">
    <property type="entry name" value="MFS_YcaD-like"/>
</dbReference>
<feature type="domain" description="Major facilitator superfamily (MFS) profile" evidence="8">
    <location>
        <begin position="8"/>
        <end position="384"/>
    </location>
</feature>
<evidence type="ECO:0000256" key="2">
    <source>
        <dbReference type="ARBA" id="ARBA00022448"/>
    </source>
</evidence>
<dbReference type="PANTHER" id="PTHR23521">
    <property type="entry name" value="TRANSPORTER MFS SUPERFAMILY"/>
    <property type="match status" value="1"/>
</dbReference>
<evidence type="ECO:0000256" key="6">
    <source>
        <dbReference type="ARBA" id="ARBA00023136"/>
    </source>
</evidence>
<comment type="caution">
    <text evidence="9">The sequence shown here is derived from an EMBL/GenBank/DDBJ whole genome shotgun (WGS) entry which is preliminary data.</text>
</comment>
<protein>
    <submittedName>
        <fullName evidence="9">MFS transporter</fullName>
    </submittedName>
</protein>
<reference evidence="9 10" key="1">
    <citation type="submission" date="2023-03" db="EMBL/GenBank/DDBJ databases">
        <title>Bacillus Genome Sequencing.</title>
        <authorList>
            <person name="Dunlap C."/>
        </authorList>
    </citation>
    <scope>NUCLEOTIDE SEQUENCE [LARGE SCALE GENOMIC DNA]</scope>
    <source>
        <strain evidence="9 10">B-23453</strain>
    </source>
</reference>
<evidence type="ECO:0000313" key="9">
    <source>
        <dbReference type="EMBL" id="MED1202245.1"/>
    </source>
</evidence>
<evidence type="ECO:0000256" key="5">
    <source>
        <dbReference type="ARBA" id="ARBA00022989"/>
    </source>
</evidence>
<dbReference type="PANTHER" id="PTHR23521:SF2">
    <property type="entry name" value="TRANSPORTER MFS SUPERFAMILY"/>
    <property type="match status" value="1"/>
</dbReference>
<dbReference type="InterPro" id="IPR011701">
    <property type="entry name" value="MFS"/>
</dbReference>